<evidence type="ECO:0000256" key="1">
    <source>
        <dbReference type="SAM" id="SignalP"/>
    </source>
</evidence>
<reference evidence="2" key="2">
    <citation type="journal article" date="2024" name="Plant">
        <title>Genomic evolution and insights into agronomic trait innovations of Sesamum species.</title>
        <authorList>
            <person name="Miao H."/>
            <person name="Wang L."/>
            <person name="Qu L."/>
            <person name="Liu H."/>
            <person name="Sun Y."/>
            <person name="Le M."/>
            <person name="Wang Q."/>
            <person name="Wei S."/>
            <person name="Zheng Y."/>
            <person name="Lin W."/>
            <person name="Duan Y."/>
            <person name="Cao H."/>
            <person name="Xiong S."/>
            <person name="Wang X."/>
            <person name="Wei L."/>
            <person name="Li C."/>
            <person name="Ma Q."/>
            <person name="Ju M."/>
            <person name="Zhao R."/>
            <person name="Li G."/>
            <person name="Mu C."/>
            <person name="Tian Q."/>
            <person name="Mei H."/>
            <person name="Zhang T."/>
            <person name="Gao T."/>
            <person name="Zhang H."/>
        </authorList>
    </citation>
    <scope>NUCLEOTIDE SEQUENCE</scope>
    <source>
        <strain evidence="2">3651</strain>
    </source>
</reference>
<name>A0AAE1XNQ4_9LAMI</name>
<sequence length="315" mass="32624">MGALFHISIVVSWTGVAGDGLGRNDGEAGHFVSVDTALIGTVTVEVDDVLGRNDGEAGRFVSVDTALIGTVIVEVDDVLPTIGDGLRLRPLPANNISVVVSWTGVDGDGLGRNDGEEGRFVSVDIALIGTVTVEVDDVLLTIGDGLHLRLLSASSISVVVFWTGVDGDGVGRNDGEDGRFVSVDTALFGTNTVGFDDVHPIGEGLRLRPLPANSISAVVSWTGVDGDGLGSNDGVDGSFVSVDIVLFDTDTVEVDNVRLAIGEGLRPRPPADGVGDLYLELTSLDSDLRVVPLLLSAETSGRVSALDCLSTLFSD</sequence>
<feature type="signal peptide" evidence="1">
    <location>
        <begin position="1"/>
        <end position="18"/>
    </location>
</feature>
<reference evidence="2" key="1">
    <citation type="submission" date="2020-06" db="EMBL/GenBank/DDBJ databases">
        <authorList>
            <person name="Li T."/>
            <person name="Hu X."/>
            <person name="Zhang T."/>
            <person name="Song X."/>
            <person name="Zhang H."/>
            <person name="Dai N."/>
            <person name="Sheng W."/>
            <person name="Hou X."/>
            <person name="Wei L."/>
        </authorList>
    </citation>
    <scope>NUCLEOTIDE SEQUENCE</scope>
    <source>
        <strain evidence="2">3651</strain>
        <tissue evidence="2">Leaf</tissue>
    </source>
</reference>
<protein>
    <submittedName>
        <fullName evidence="2">Uncharacterized protein</fullName>
    </submittedName>
</protein>
<feature type="chain" id="PRO_5042060443" evidence="1">
    <location>
        <begin position="19"/>
        <end position="315"/>
    </location>
</feature>
<keyword evidence="3" id="KW-1185">Reference proteome</keyword>
<evidence type="ECO:0000313" key="3">
    <source>
        <dbReference type="Proteomes" id="UP001293254"/>
    </source>
</evidence>
<organism evidence="2 3">
    <name type="scientific">Sesamum alatum</name>
    <dbReference type="NCBI Taxonomy" id="300844"/>
    <lineage>
        <taxon>Eukaryota</taxon>
        <taxon>Viridiplantae</taxon>
        <taxon>Streptophyta</taxon>
        <taxon>Embryophyta</taxon>
        <taxon>Tracheophyta</taxon>
        <taxon>Spermatophyta</taxon>
        <taxon>Magnoliopsida</taxon>
        <taxon>eudicotyledons</taxon>
        <taxon>Gunneridae</taxon>
        <taxon>Pentapetalae</taxon>
        <taxon>asterids</taxon>
        <taxon>lamiids</taxon>
        <taxon>Lamiales</taxon>
        <taxon>Pedaliaceae</taxon>
        <taxon>Sesamum</taxon>
    </lineage>
</organism>
<dbReference type="AlphaFoldDB" id="A0AAE1XNQ4"/>
<dbReference type="EMBL" id="JACGWO010000011">
    <property type="protein sequence ID" value="KAK4415194.1"/>
    <property type="molecule type" value="Genomic_DNA"/>
</dbReference>
<accession>A0AAE1XNQ4</accession>
<dbReference type="Proteomes" id="UP001293254">
    <property type="component" value="Unassembled WGS sequence"/>
</dbReference>
<proteinExistence type="predicted"/>
<gene>
    <name evidence="2" type="ORF">Salat_2626600</name>
</gene>
<evidence type="ECO:0000313" key="2">
    <source>
        <dbReference type="EMBL" id="KAK4415194.1"/>
    </source>
</evidence>
<comment type="caution">
    <text evidence="2">The sequence shown here is derived from an EMBL/GenBank/DDBJ whole genome shotgun (WGS) entry which is preliminary data.</text>
</comment>
<keyword evidence="1" id="KW-0732">Signal</keyword>